<comment type="caution">
    <text evidence="2">The sequence shown here is derived from an EMBL/GenBank/DDBJ whole genome shotgun (WGS) entry which is preliminary data.</text>
</comment>
<evidence type="ECO:0000313" key="2">
    <source>
        <dbReference type="EMBL" id="KAB8342847.1"/>
    </source>
</evidence>
<dbReference type="EMBL" id="VIBQ01000012">
    <property type="protein sequence ID" value="KAB8342847.1"/>
    <property type="molecule type" value="Genomic_DNA"/>
</dbReference>
<feature type="compositionally biased region" description="Basic residues" evidence="1">
    <location>
        <begin position="105"/>
        <end position="114"/>
    </location>
</feature>
<proteinExistence type="predicted"/>
<reference evidence="2 3" key="1">
    <citation type="submission" date="2019-06" db="EMBL/GenBank/DDBJ databases">
        <title>A chromosomal-level reference genome of Carpinus fangiana (Coryloideae, Betulaceae).</title>
        <authorList>
            <person name="Yang X."/>
            <person name="Wang Z."/>
            <person name="Zhang L."/>
            <person name="Hao G."/>
            <person name="Liu J."/>
            <person name="Yang Y."/>
        </authorList>
    </citation>
    <scope>NUCLEOTIDE SEQUENCE [LARGE SCALE GENOMIC DNA]</scope>
    <source>
        <strain evidence="2">Cfa_2016G</strain>
        <tissue evidence="2">Leaf</tissue>
    </source>
</reference>
<protein>
    <submittedName>
        <fullName evidence="2">Uncharacterized protein</fullName>
    </submittedName>
</protein>
<accession>A0A5N6KSA1</accession>
<gene>
    <name evidence="2" type="ORF">FH972_022445</name>
</gene>
<feature type="region of interest" description="Disordered" evidence="1">
    <location>
        <begin position="1"/>
        <end position="42"/>
    </location>
</feature>
<dbReference type="Proteomes" id="UP000327013">
    <property type="component" value="Unassembled WGS sequence"/>
</dbReference>
<dbReference type="OrthoDB" id="5328813at2759"/>
<organism evidence="2 3">
    <name type="scientific">Carpinus fangiana</name>
    <dbReference type="NCBI Taxonomy" id="176857"/>
    <lineage>
        <taxon>Eukaryota</taxon>
        <taxon>Viridiplantae</taxon>
        <taxon>Streptophyta</taxon>
        <taxon>Embryophyta</taxon>
        <taxon>Tracheophyta</taxon>
        <taxon>Spermatophyta</taxon>
        <taxon>Magnoliopsida</taxon>
        <taxon>eudicotyledons</taxon>
        <taxon>Gunneridae</taxon>
        <taxon>Pentapetalae</taxon>
        <taxon>rosids</taxon>
        <taxon>fabids</taxon>
        <taxon>Fagales</taxon>
        <taxon>Betulaceae</taxon>
        <taxon>Carpinus</taxon>
    </lineage>
</organism>
<dbReference type="AlphaFoldDB" id="A0A5N6KSA1"/>
<evidence type="ECO:0000256" key="1">
    <source>
        <dbReference type="SAM" id="MobiDB-lite"/>
    </source>
</evidence>
<evidence type="ECO:0000313" key="3">
    <source>
        <dbReference type="Proteomes" id="UP000327013"/>
    </source>
</evidence>
<feature type="compositionally biased region" description="Low complexity" evidence="1">
    <location>
        <begin position="115"/>
        <end position="130"/>
    </location>
</feature>
<sequence>MRENRLQLYAARRPPECRSTTAASDEGVKASPLPGPPTSPLQARQVYARRTIDVRHGTIKRAPADRLQIQRRPRPILTTGQHVGAACISPCVAPANARPTDAAKSARRPSRLRQRSSGFFSRSGRNSVSGDRPLDSRAGPPAPLLDVLPSTSTALTDDKSLSQYLVSQRTPTIQENPGHVSNDVGKPVLPSSASQFSRSATMLSRQSNETSAPSDYQYQSTILTLQTKIMTESHEKEAILAKYSSLAKVHEAQRDELTAAQTSLKKLRAGGANSIPAQPSAPTLLPASPPVATPAPTVQPVVPADAQKFDAVWQQELQALITDLHKWVFVHFNDSEIDFTKLSSEDKSVVERILPPGVAPSDVPKTALLQALATSSFLNVFQDPFFPALPSKYESLKASHDLLKSAAPSAAYAQWRAATVAALLASDDPSLKESTEEYVEHVVKGTDDILGQLTSSEKPEARHEELRQIIASAVNLARKVKTEKVDFDFHLPVDPATKSLAFDGDLMDDVTAKSGSNSSKIVQVVLSPVVYRLASDVAEGQEAKSVILKAKVVCKA</sequence>
<keyword evidence="3" id="KW-1185">Reference proteome</keyword>
<name>A0A5N6KSA1_9ROSI</name>
<feature type="region of interest" description="Disordered" evidence="1">
    <location>
        <begin position="93"/>
        <end position="149"/>
    </location>
</feature>